<name>A0A1G7IQJ0_9BACT</name>
<evidence type="ECO:0000313" key="3">
    <source>
        <dbReference type="EMBL" id="SDF14893.1"/>
    </source>
</evidence>
<evidence type="ECO:0000259" key="2">
    <source>
        <dbReference type="Pfam" id="PF00144"/>
    </source>
</evidence>
<dbReference type="Proteomes" id="UP000182427">
    <property type="component" value="Chromosome I"/>
</dbReference>
<keyword evidence="1" id="KW-0732">Signal</keyword>
<feature type="domain" description="Beta-lactamase-related" evidence="2">
    <location>
        <begin position="64"/>
        <end position="392"/>
    </location>
</feature>
<sequence>MRRIEWSQRTCLLVIASVAMSLLYRAQAQQPAPSAGTQTEISHIENGLLPSVIIKGQPVAGMLLTDRMRYYHVPGISIAYFDHGKIQWTKAYGVADVQTGRLVTPETLFQAGSISKPIAALGALSLVRSGKLKLDENVNDELRLWHVPENEFTTNQKVTLRRLLSHSAGVGVHGFSGYEVGQPLPTVVQILDGLKPAASPPVRVEAVPGSVYSYSGGGMMIVQLLMMEKTGKSFPAVMRSQVLGPIGMTHSTYEQPLPSNLVSSAALGYGSHGSPLPGGFHVIPEMAAGGLWSTPSDLARAAIEMQKEYAGTSDRILTQALAKDMLTRQKDNWGLGFEVEKPGATPRFDHFGVNTGFVSVLEAYRDQGQGVVIMTNGQQGEKLITELLRAIAHEYAWPDFQPAEHTLIKLDPALLEGLQGTYDQADKDGQDKLTVTIRDGKPYMSGSYSVGSTYHFGFSEPFELLPETRDQYFTLQTGAASFRFERTSEGRVDRCIVISGTNQRDAKKL</sequence>
<reference evidence="3 4" key="1">
    <citation type="submission" date="2016-10" db="EMBL/GenBank/DDBJ databases">
        <authorList>
            <person name="de Groot N.N."/>
        </authorList>
    </citation>
    <scope>NUCLEOTIDE SEQUENCE [LARGE SCALE GENOMIC DNA]</scope>
    <source>
        <strain evidence="3 4">GAS232</strain>
    </source>
</reference>
<dbReference type="InterPro" id="IPR050491">
    <property type="entry name" value="AmpC-like"/>
</dbReference>
<protein>
    <submittedName>
        <fullName evidence="3">CubicO group peptidase, beta-lactamase class C family</fullName>
    </submittedName>
</protein>
<dbReference type="RefSeq" id="WP_083344611.1">
    <property type="nucleotide sequence ID" value="NZ_LT629690.1"/>
</dbReference>
<accession>A0A1G7IQJ0</accession>
<keyword evidence="4" id="KW-1185">Reference proteome</keyword>
<organism evidence="3 4">
    <name type="scientific">Terriglobus roseus</name>
    <dbReference type="NCBI Taxonomy" id="392734"/>
    <lineage>
        <taxon>Bacteria</taxon>
        <taxon>Pseudomonadati</taxon>
        <taxon>Acidobacteriota</taxon>
        <taxon>Terriglobia</taxon>
        <taxon>Terriglobales</taxon>
        <taxon>Acidobacteriaceae</taxon>
        <taxon>Terriglobus</taxon>
    </lineage>
</organism>
<dbReference type="AlphaFoldDB" id="A0A1G7IQJ0"/>
<feature type="chain" id="PRO_5009241408" evidence="1">
    <location>
        <begin position="29"/>
        <end position="509"/>
    </location>
</feature>
<dbReference type="EMBL" id="LT629690">
    <property type="protein sequence ID" value="SDF14893.1"/>
    <property type="molecule type" value="Genomic_DNA"/>
</dbReference>
<feature type="signal peptide" evidence="1">
    <location>
        <begin position="1"/>
        <end position="28"/>
    </location>
</feature>
<dbReference type="Pfam" id="PF00144">
    <property type="entry name" value="Beta-lactamase"/>
    <property type="match status" value="1"/>
</dbReference>
<dbReference type="SUPFAM" id="SSF56601">
    <property type="entry name" value="beta-lactamase/transpeptidase-like"/>
    <property type="match status" value="1"/>
</dbReference>
<dbReference type="InterPro" id="IPR001466">
    <property type="entry name" value="Beta-lactam-related"/>
</dbReference>
<dbReference type="Gene3D" id="3.40.710.10">
    <property type="entry name" value="DD-peptidase/beta-lactamase superfamily"/>
    <property type="match status" value="1"/>
</dbReference>
<proteinExistence type="predicted"/>
<dbReference type="InterPro" id="IPR012338">
    <property type="entry name" value="Beta-lactam/transpept-like"/>
</dbReference>
<dbReference type="PANTHER" id="PTHR46825:SF12">
    <property type="entry name" value="PENICILLIN-BINDING PROTEIN 4"/>
    <property type="match status" value="1"/>
</dbReference>
<gene>
    <name evidence="3" type="ORF">SAMN05444167_1535</name>
</gene>
<dbReference type="PANTHER" id="PTHR46825">
    <property type="entry name" value="D-ALANYL-D-ALANINE-CARBOXYPEPTIDASE/ENDOPEPTIDASE AMPH"/>
    <property type="match status" value="1"/>
</dbReference>
<dbReference type="OrthoDB" id="9797709at2"/>
<evidence type="ECO:0000313" key="4">
    <source>
        <dbReference type="Proteomes" id="UP000182427"/>
    </source>
</evidence>
<evidence type="ECO:0000256" key="1">
    <source>
        <dbReference type="SAM" id="SignalP"/>
    </source>
</evidence>